<evidence type="ECO:0000256" key="4">
    <source>
        <dbReference type="ARBA" id="ARBA00022475"/>
    </source>
</evidence>
<evidence type="ECO:0000256" key="7">
    <source>
        <dbReference type="ARBA" id="ARBA00023136"/>
    </source>
</evidence>
<reference evidence="9 10" key="1">
    <citation type="submission" date="2021-11" db="EMBL/GenBank/DDBJ databases">
        <title>Draft genome sequence of Paenibacillus profundus YoMME, a new Gram-positive bacteria with exoelectrogenic properties.</title>
        <authorList>
            <person name="Hubenova Y."/>
            <person name="Hubenova E."/>
            <person name="Manasiev Y."/>
            <person name="Peykov S."/>
            <person name="Mitov M."/>
        </authorList>
    </citation>
    <scope>NUCLEOTIDE SEQUENCE [LARGE SCALE GENOMIC DNA]</scope>
    <source>
        <strain evidence="9 10">YoMME</strain>
    </source>
</reference>
<dbReference type="InterPro" id="IPR017871">
    <property type="entry name" value="ABC_transporter-like_CS"/>
</dbReference>
<name>A0ABS8YGT5_9BACL</name>
<dbReference type="InterPro" id="IPR003593">
    <property type="entry name" value="AAA+_ATPase"/>
</dbReference>
<evidence type="ECO:0000259" key="8">
    <source>
        <dbReference type="PROSITE" id="PS50893"/>
    </source>
</evidence>
<dbReference type="SMART" id="SM00382">
    <property type="entry name" value="AAA"/>
    <property type="match status" value="2"/>
</dbReference>
<dbReference type="InterPro" id="IPR003439">
    <property type="entry name" value="ABC_transporter-like_ATP-bd"/>
</dbReference>
<keyword evidence="10" id="KW-1185">Reference proteome</keyword>
<dbReference type="InterPro" id="IPR027417">
    <property type="entry name" value="P-loop_NTPase"/>
</dbReference>
<evidence type="ECO:0000313" key="9">
    <source>
        <dbReference type="EMBL" id="MCE5171183.1"/>
    </source>
</evidence>
<dbReference type="Proteomes" id="UP001199916">
    <property type="component" value="Unassembled WGS sequence"/>
</dbReference>
<protein>
    <submittedName>
        <fullName evidence="9">ABC transporter ATP-binding protein</fullName>
    </submittedName>
</protein>
<gene>
    <name evidence="9" type="ORF">LQV63_17930</name>
</gene>
<dbReference type="PANTHER" id="PTHR43297">
    <property type="entry name" value="OLIGOPEPTIDE TRANSPORT ATP-BINDING PROTEIN APPD"/>
    <property type="match status" value="1"/>
</dbReference>
<dbReference type="PROSITE" id="PS00211">
    <property type="entry name" value="ABC_TRANSPORTER_1"/>
    <property type="match status" value="2"/>
</dbReference>
<dbReference type="PANTHER" id="PTHR43297:SF2">
    <property type="entry name" value="DIPEPTIDE TRANSPORT ATP-BINDING PROTEIN DPPD"/>
    <property type="match status" value="1"/>
</dbReference>
<dbReference type="PROSITE" id="PS50893">
    <property type="entry name" value="ABC_TRANSPORTER_2"/>
    <property type="match status" value="2"/>
</dbReference>
<sequence length="539" mass="59312">MPTEIDLLRVNGLTLSFDDGAMKKDVLKQLSFSLLRGRVTALIGESGSGKSLTAQALLGMLPQEAHVSSGTILFEGEDIRTWSEHLLQSYRGGQVGIVFQDTFGTFDPLYRVGSHFQELYAVHAKLSKSKAKERALQLLGEMQFPDPDRVYRAYPHELSGGMRQRVQLGLALAPEPKLLIADEPTTALDMPIQADILRLISRWNRRTGASVLFITHDLGVVDEIADEVLVMQHGEIVESGSKLDIMTRPAHSHTKALLADYASLSAPNQASLAIGSGSIVKVRDVSKSYRAHHGWGKAKSQINAVRNASFQIGEAELLGLIGESGSGKSTLSRLLLQLDTPDSGSICWCSKTEPRRSVQWVHQDPLASFDPRWTVAQIVGEGLDYGCKLSQDETRARIKHALDSVGLGEEFAGTYPRQLSGGMRQRVALARASIVQPRLLILDEPFASLDMTQQRQMLALLRHMNERQGTAMLFITHDVRAAMLLCHRVMVMRQGEIIEQLPAALLPHSDHPYTKRLLAAIPGFAHSSNKKITKGVICT</sequence>
<dbReference type="EMBL" id="JAJNBZ010000015">
    <property type="protein sequence ID" value="MCE5171183.1"/>
    <property type="molecule type" value="Genomic_DNA"/>
</dbReference>
<comment type="caution">
    <text evidence="9">The sequence shown here is derived from an EMBL/GenBank/DDBJ whole genome shotgun (WGS) entry which is preliminary data.</text>
</comment>
<evidence type="ECO:0000256" key="3">
    <source>
        <dbReference type="ARBA" id="ARBA00022448"/>
    </source>
</evidence>
<keyword evidence="3" id="KW-0813">Transport</keyword>
<organism evidence="9 10">
    <name type="scientific">Paenibacillus profundus</name>
    <dbReference type="NCBI Taxonomy" id="1173085"/>
    <lineage>
        <taxon>Bacteria</taxon>
        <taxon>Bacillati</taxon>
        <taxon>Bacillota</taxon>
        <taxon>Bacilli</taxon>
        <taxon>Bacillales</taxon>
        <taxon>Paenibacillaceae</taxon>
        <taxon>Paenibacillus</taxon>
    </lineage>
</organism>
<dbReference type="NCBIfam" id="NF007739">
    <property type="entry name" value="PRK10419.1"/>
    <property type="match status" value="2"/>
</dbReference>
<keyword evidence="7" id="KW-0472">Membrane</keyword>
<dbReference type="GO" id="GO:0005524">
    <property type="term" value="F:ATP binding"/>
    <property type="evidence" value="ECO:0007669"/>
    <property type="project" value="UniProtKB-KW"/>
</dbReference>
<evidence type="ECO:0000256" key="6">
    <source>
        <dbReference type="ARBA" id="ARBA00022840"/>
    </source>
</evidence>
<dbReference type="Pfam" id="PF00005">
    <property type="entry name" value="ABC_tran"/>
    <property type="match status" value="2"/>
</dbReference>
<feature type="domain" description="ABC transporter" evidence="8">
    <location>
        <begin position="280"/>
        <end position="519"/>
    </location>
</feature>
<evidence type="ECO:0000256" key="2">
    <source>
        <dbReference type="ARBA" id="ARBA00005417"/>
    </source>
</evidence>
<evidence type="ECO:0000313" key="10">
    <source>
        <dbReference type="Proteomes" id="UP001199916"/>
    </source>
</evidence>
<comment type="similarity">
    <text evidence="2">Belongs to the ABC transporter superfamily.</text>
</comment>
<evidence type="ECO:0000256" key="5">
    <source>
        <dbReference type="ARBA" id="ARBA00022741"/>
    </source>
</evidence>
<evidence type="ECO:0000256" key="1">
    <source>
        <dbReference type="ARBA" id="ARBA00004202"/>
    </source>
</evidence>
<keyword evidence="5" id="KW-0547">Nucleotide-binding</keyword>
<proteinExistence type="inferred from homology"/>
<dbReference type="CDD" id="cd03257">
    <property type="entry name" value="ABC_NikE_OppD_transporters"/>
    <property type="match status" value="2"/>
</dbReference>
<dbReference type="RefSeq" id="WP_233697726.1">
    <property type="nucleotide sequence ID" value="NZ_JAJNBZ010000015.1"/>
</dbReference>
<feature type="domain" description="ABC transporter" evidence="8">
    <location>
        <begin position="8"/>
        <end position="258"/>
    </location>
</feature>
<keyword evidence="6 9" id="KW-0067">ATP-binding</keyword>
<accession>A0ABS8YGT5</accession>
<dbReference type="InterPro" id="IPR050388">
    <property type="entry name" value="ABC_Ni/Peptide_Import"/>
</dbReference>
<comment type="subcellular location">
    <subcellularLocation>
        <location evidence="1">Cell membrane</location>
        <topology evidence="1">Peripheral membrane protein</topology>
    </subcellularLocation>
</comment>
<keyword evidence="4" id="KW-1003">Cell membrane</keyword>
<dbReference type="Gene3D" id="3.40.50.300">
    <property type="entry name" value="P-loop containing nucleotide triphosphate hydrolases"/>
    <property type="match status" value="2"/>
</dbReference>
<dbReference type="SUPFAM" id="SSF52540">
    <property type="entry name" value="P-loop containing nucleoside triphosphate hydrolases"/>
    <property type="match status" value="2"/>
</dbReference>